<dbReference type="AlphaFoldDB" id="A0A448L816"/>
<gene>
    <name evidence="1" type="ORF">NCTC13071_02134</name>
</gene>
<protein>
    <submittedName>
        <fullName evidence="1">Uncharacterized protein</fullName>
    </submittedName>
</protein>
<organism evidence="1 2">
    <name type="scientific">Segatella oris</name>
    <dbReference type="NCBI Taxonomy" id="28135"/>
    <lineage>
        <taxon>Bacteria</taxon>
        <taxon>Pseudomonadati</taxon>
        <taxon>Bacteroidota</taxon>
        <taxon>Bacteroidia</taxon>
        <taxon>Bacteroidales</taxon>
        <taxon>Prevotellaceae</taxon>
        <taxon>Segatella</taxon>
    </lineage>
</organism>
<dbReference type="Proteomes" id="UP000274578">
    <property type="component" value="Chromosome 1"/>
</dbReference>
<proteinExistence type="predicted"/>
<reference evidence="1 2" key="1">
    <citation type="submission" date="2018-12" db="EMBL/GenBank/DDBJ databases">
        <authorList>
            <consortium name="Pathogen Informatics"/>
        </authorList>
    </citation>
    <scope>NUCLEOTIDE SEQUENCE [LARGE SCALE GENOMIC DNA]</scope>
    <source>
        <strain evidence="1 2">NCTC13071</strain>
    </source>
</reference>
<evidence type="ECO:0000313" key="2">
    <source>
        <dbReference type="Proteomes" id="UP000274578"/>
    </source>
</evidence>
<dbReference type="EMBL" id="LR134384">
    <property type="protein sequence ID" value="VEH16116.1"/>
    <property type="molecule type" value="Genomic_DNA"/>
</dbReference>
<name>A0A448L816_9BACT</name>
<dbReference type="KEGG" id="poc:NCTC13071_02134"/>
<sequence>MDISNPRGIWLQYPLSEFSKKKPFLIITSMLYLCNAINAGDTYKRNTISLIEENPDIPIYKIGFPDHWNRESIWR</sequence>
<evidence type="ECO:0000313" key="1">
    <source>
        <dbReference type="EMBL" id="VEH16116.1"/>
    </source>
</evidence>
<accession>A0A448L816</accession>